<protein>
    <submittedName>
        <fullName evidence="2">Uncharacterized protein</fullName>
    </submittedName>
</protein>
<feature type="region of interest" description="Disordered" evidence="1">
    <location>
        <begin position="1"/>
        <end position="30"/>
    </location>
</feature>
<dbReference type="Proteomes" id="UP000523007">
    <property type="component" value="Unassembled WGS sequence"/>
</dbReference>
<sequence>MADDDPVRDIATAPSAQARAQAHARDAEDHAQRIATELRRTGAVVLACADDAERDQARHAGRRAGDIIGRSVRTKILPDQSVGIWDAERQDNPLQARLDERRATRTMDQAFARLGPLTGHHTPDVGP</sequence>
<evidence type="ECO:0000256" key="1">
    <source>
        <dbReference type="SAM" id="MobiDB-lite"/>
    </source>
</evidence>
<proteinExistence type="predicted"/>
<dbReference type="AlphaFoldDB" id="A0A7W7RML2"/>
<evidence type="ECO:0000313" key="3">
    <source>
        <dbReference type="Proteomes" id="UP000523007"/>
    </source>
</evidence>
<reference evidence="2 3" key="1">
    <citation type="submission" date="2020-08" db="EMBL/GenBank/DDBJ databases">
        <title>Sequencing the genomes of 1000 actinobacteria strains.</title>
        <authorList>
            <person name="Klenk H.-P."/>
        </authorList>
    </citation>
    <scope>NUCLEOTIDE SEQUENCE [LARGE SCALE GENOMIC DNA]</scope>
    <source>
        <strain evidence="2 3">DSM 102030</strain>
    </source>
</reference>
<accession>A0A7W7RML2</accession>
<dbReference type="RefSeq" id="WP_184584353.1">
    <property type="nucleotide sequence ID" value="NZ_JACHJT010000002.1"/>
</dbReference>
<organism evidence="2 3">
    <name type="scientific">Lipingzhangella halophila</name>
    <dbReference type="NCBI Taxonomy" id="1783352"/>
    <lineage>
        <taxon>Bacteria</taxon>
        <taxon>Bacillati</taxon>
        <taxon>Actinomycetota</taxon>
        <taxon>Actinomycetes</taxon>
        <taxon>Streptosporangiales</taxon>
        <taxon>Nocardiopsidaceae</taxon>
        <taxon>Lipingzhangella</taxon>
    </lineage>
</organism>
<gene>
    <name evidence="2" type="ORF">F4561_005651</name>
</gene>
<comment type="caution">
    <text evidence="2">The sequence shown here is derived from an EMBL/GenBank/DDBJ whole genome shotgun (WGS) entry which is preliminary data.</text>
</comment>
<dbReference type="EMBL" id="JACHJT010000002">
    <property type="protein sequence ID" value="MBB4934757.1"/>
    <property type="molecule type" value="Genomic_DNA"/>
</dbReference>
<keyword evidence="3" id="KW-1185">Reference proteome</keyword>
<name>A0A7W7RML2_9ACTN</name>
<evidence type="ECO:0000313" key="2">
    <source>
        <dbReference type="EMBL" id="MBB4934757.1"/>
    </source>
</evidence>